<dbReference type="EMBL" id="BAABIK010000033">
    <property type="protein sequence ID" value="GAA4954612.1"/>
    <property type="molecule type" value="Genomic_DNA"/>
</dbReference>
<evidence type="ECO:0000313" key="1">
    <source>
        <dbReference type="EMBL" id="GAA4954612.1"/>
    </source>
</evidence>
<evidence type="ECO:0000313" key="2">
    <source>
        <dbReference type="Proteomes" id="UP001499993"/>
    </source>
</evidence>
<organism evidence="1 2">
    <name type="scientific">Streptomonospora halophila</name>
    <dbReference type="NCBI Taxonomy" id="427369"/>
    <lineage>
        <taxon>Bacteria</taxon>
        <taxon>Bacillati</taxon>
        <taxon>Actinomycetota</taxon>
        <taxon>Actinomycetes</taxon>
        <taxon>Streptosporangiales</taxon>
        <taxon>Nocardiopsidaceae</taxon>
        <taxon>Streptomonospora</taxon>
    </lineage>
</organism>
<comment type="caution">
    <text evidence="1">The sequence shown here is derived from an EMBL/GenBank/DDBJ whole genome shotgun (WGS) entry which is preliminary data.</text>
</comment>
<protein>
    <submittedName>
        <fullName evidence="1">Uncharacterized protein</fullName>
    </submittedName>
</protein>
<accession>A0ABP9GVG4</accession>
<gene>
    <name evidence="1" type="ORF">GCM10023224_45020</name>
</gene>
<keyword evidence="2" id="KW-1185">Reference proteome</keyword>
<reference evidence="2" key="1">
    <citation type="journal article" date="2019" name="Int. J. Syst. Evol. Microbiol.">
        <title>The Global Catalogue of Microorganisms (GCM) 10K type strain sequencing project: providing services to taxonomists for standard genome sequencing and annotation.</title>
        <authorList>
            <consortium name="The Broad Institute Genomics Platform"/>
            <consortium name="The Broad Institute Genome Sequencing Center for Infectious Disease"/>
            <person name="Wu L."/>
            <person name="Ma J."/>
        </authorList>
    </citation>
    <scope>NUCLEOTIDE SEQUENCE [LARGE SCALE GENOMIC DNA]</scope>
    <source>
        <strain evidence="2">JCM 18123</strain>
    </source>
</reference>
<proteinExistence type="predicted"/>
<dbReference type="Proteomes" id="UP001499993">
    <property type="component" value="Unassembled WGS sequence"/>
</dbReference>
<sequence length="68" mass="6994">MQQAAGAHEFRIGGLGAAGQQLLGNARDDGAVRVHKVEGLACRGVLRVQIADLSVAGYTHALDPSDPS</sequence>
<name>A0ABP9GVG4_9ACTN</name>